<dbReference type="Gene3D" id="3.30.420.40">
    <property type="match status" value="1"/>
</dbReference>
<evidence type="ECO:0000313" key="3">
    <source>
        <dbReference type="Proteomes" id="UP000318331"/>
    </source>
</evidence>
<dbReference type="InterPro" id="IPR043129">
    <property type="entry name" value="ATPase_NBD"/>
</dbReference>
<dbReference type="EMBL" id="VFPN01000001">
    <property type="protein sequence ID" value="TQM65789.1"/>
    <property type="molecule type" value="Genomic_DNA"/>
</dbReference>
<dbReference type="SUPFAM" id="SSF53067">
    <property type="entry name" value="Actin-like ATPase domain"/>
    <property type="match status" value="2"/>
</dbReference>
<feature type="domain" description="Ppx/GppA phosphatase N-terminal" evidence="1">
    <location>
        <begin position="29"/>
        <end position="290"/>
    </location>
</feature>
<dbReference type="RefSeq" id="WP_141915701.1">
    <property type="nucleotide sequence ID" value="NZ_BAAAYS010000001.1"/>
</dbReference>
<dbReference type="OrthoDB" id="9793035at2"/>
<evidence type="ECO:0000259" key="1">
    <source>
        <dbReference type="Pfam" id="PF02541"/>
    </source>
</evidence>
<dbReference type="InterPro" id="IPR003695">
    <property type="entry name" value="Ppx_GppA_N"/>
</dbReference>
<protein>
    <submittedName>
        <fullName evidence="2">Exopolyphosphatase/guanosine-5'-triphosphate, 3'-diphosphate pyrophosphatase</fullName>
    </submittedName>
</protein>
<accession>A0A543I5C4</accession>
<evidence type="ECO:0000313" key="2">
    <source>
        <dbReference type="EMBL" id="TQM65789.1"/>
    </source>
</evidence>
<dbReference type="Gene3D" id="3.30.420.150">
    <property type="entry name" value="Exopolyphosphatase. Domain 2"/>
    <property type="match status" value="1"/>
</dbReference>
<dbReference type="AlphaFoldDB" id="A0A543I5C4"/>
<dbReference type="PANTHER" id="PTHR30005:SF13">
    <property type="entry name" value="EXOPOLYPHOSPHATASE 2"/>
    <property type="match status" value="1"/>
</dbReference>
<reference evidence="2 3" key="1">
    <citation type="submission" date="2019-06" db="EMBL/GenBank/DDBJ databases">
        <title>Sequencing the genomes of 1000 actinobacteria strains.</title>
        <authorList>
            <person name="Klenk H.-P."/>
        </authorList>
    </citation>
    <scope>NUCLEOTIDE SEQUENCE [LARGE SCALE GENOMIC DNA]</scope>
    <source>
        <strain evidence="2 3">DSM 18031</strain>
    </source>
</reference>
<comment type="caution">
    <text evidence="2">The sequence shown here is derived from an EMBL/GenBank/DDBJ whole genome shotgun (WGS) entry which is preliminary data.</text>
</comment>
<keyword evidence="3" id="KW-1185">Reference proteome</keyword>
<dbReference type="Pfam" id="PF02541">
    <property type="entry name" value="Ppx-GppA"/>
    <property type="match status" value="1"/>
</dbReference>
<dbReference type="InterPro" id="IPR050273">
    <property type="entry name" value="GppA/Ppx_hydrolase"/>
</dbReference>
<dbReference type="Proteomes" id="UP000318331">
    <property type="component" value="Unassembled WGS sequence"/>
</dbReference>
<gene>
    <name evidence="2" type="ORF">FB466_0601</name>
</gene>
<dbReference type="GO" id="GO:0016462">
    <property type="term" value="F:pyrophosphatase activity"/>
    <property type="evidence" value="ECO:0007669"/>
    <property type="project" value="TreeGrafter"/>
</dbReference>
<dbReference type="PANTHER" id="PTHR30005">
    <property type="entry name" value="EXOPOLYPHOSPHATASE"/>
    <property type="match status" value="1"/>
</dbReference>
<organism evidence="2 3">
    <name type="scientific">Klugiella xanthotipulae</name>
    <dbReference type="NCBI Taxonomy" id="244735"/>
    <lineage>
        <taxon>Bacteria</taxon>
        <taxon>Bacillati</taxon>
        <taxon>Actinomycetota</taxon>
        <taxon>Actinomycetes</taxon>
        <taxon>Micrococcales</taxon>
        <taxon>Microbacteriaceae</taxon>
        <taxon>Klugiella</taxon>
    </lineage>
</organism>
<sequence>MTTVAAIDCGTNSIRLLISTVTPASASDGLPQLTDIVRESRVVRLGYGVDRTGEFHPDALARTVEATEDYARLIAAHDCQRVRFVATSATRDARNRETFIAGVVAALGVEPEVISGEQEAQLSFVGAISGAARDQPGPYLVADLGGGSTELVLGTDRVTAAHSMDIGSVRLTERHLGITDTALRRTSIRADIEAAIDRAEALVHLGQARTLIGVAGTVTTVAAHALRLPAYDSKALDGCVIDVDATLAACHDLETLDRGSLAALPYVHPGRIDIIGTGALIWADVIERVRARVAAQGGELNTVMTSEHDILDGIALSLAE</sequence>
<proteinExistence type="predicted"/>
<name>A0A543I5C4_9MICO</name>